<evidence type="ECO:0000313" key="1">
    <source>
        <dbReference type="EMBL" id="AXC09953.1"/>
    </source>
</evidence>
<evidence type="ECO:0000313" key="2">
    <source>
        <dbReference type="Proteomes" id="UP000253606"/>
    </source>
</evidence>
<accession>A0A2Z5FT12</accession>
<reference evidence="1 2" key="1">
    <citation type="journal article" date="2018" name="Front. Microbiol.">
        <title>Hydrolytic Capabilities as a Key to Environmental Success: Chitinolytic and Cellulolytic Acidobacteria From Acidic Sub-arctic Soils and Boreal Peatlands.</title>
        <authorList>
            <person name="Belova S.E."/>
            <person name="Ravin N.V."/>
            <person name="Pankratov T.A."/>
            <person name="Rakitin A.L."/>
            <person name="Ivanova A.A."/>
            <person name="Beletsky A.V."/>
            <person name="Mardanov A.V."/>
            <person name="Sinninghe Damste J.S."/>
            <person name="Dedysh S.N."/>
        </authorList>
    </citation>
    <scope>NUCLEOTIDE SEQUENCE [LARGE SCALE GENOMIC DNA]</scope>
    <source>
        <strain evidence="1 2">SBC82</strain>
    </source>
</reference>
<gene>
    <name evidence="1" type="ORF">ACPOL_0580</name>
</gene>
<dbReference type="Proteomes" id="UP000253606">
    <property type="component" value="Chromosome"/>
</dbReference>
<name>A0A2Z5FT12_9BACT</name>
<organism evidence="1 2">
    <name type="scientific">Acidisarcina polymorpha</name>
    <dbReference type="NCBI Taxonomy" id="2211140"/>
    <lineage>
        <taxon>Bacteria</taxon>
        <taxon>Pseudomonadati</taxon>
        <taxon>Acidobacteriota</taxon>
        <taxon>Terriglobia</taxon>
        <taxon>Terriglobales</taxon>
        <taxon>Acidobacteriaceae</taxon>
        <taxon>Acidisarcina</taxon>
    </lineage>
</organism>
<dbReference type="EMBL" id="CP030840">
    <property type="protein sequence ID" value="AXC09953.1"/>
    <property type="molecule type" value="Genomic_DNA"/>
</dbReference>
<protein>
    <submittedName>
        <fullName evidence="1">Uncharacterized protein</fullName>
    </submittedName>
</protein>
<sequence length="41" mass="4831">MLIHCIAAYHRTHTQCLLSELILRKMGLHRTSHRLFEEAAE</sequence>
<proteinExistence type="predicted"/>
<dbReference type="KEGG" id="abas:ACPOL_0580"/>
<keyword evidence="2" id="KW-1185">Reference proteome</keyword>
<dbReference type="AlphaFoldDB" id="A0A2Z5FT12"/>